<comment type="caution">
    <text evidence="1">The sequence shown here is derived from an EMBL/GenBank/DDBJ whole genome shotgun (WGS) entry which is preliminary data.</text>
</comment>
<name>A0ABP1R9D3_9HEXA</name>
<evidence type="ECO:0000313" key="2">
    <source>
        <dbReference type="Proteomes" id="UP001642540"/>
    </source>
</evidence>
<proteinExistence type="predicted"/>
<organism evidence="1 2">
    <name type="scientific">Orchesella dallaii</name>
    <dbReference type="NCBI Taxonomy" id="48710"/>
    <lineage>
        <taxon>Eukaryota</taxon>
        <taxon>Metazoa</taxon>
        <taxon>Ecdysozoa</taxon>
        <taxon>Arthropoda</taxon>
        <taxon>Hexapoda</taxon>
        <taxon>Collembola</taxon>
        <taxon>Entomobryomorpha</taxon>
        <taxon>Entomobryoidea</taxon>
        <taxon>Orchesellidae</taxon>
        <taxon>Orchesellinae</taxon>
        <taxon>Orchesella</taxon>
    </lineage>
</organism>
<evidence type="ECO:0000313" key="1">
    <source>
        <dbReference type="EMBL" id="CAL8123417.1"/>
    </source>
</evidence>
<dbReference type="EMBL" id="CAXLJM020000068">
    <property type="protein sequence ID" value="CAL8123417.1"/>
    <property type="molecule type" value="Genomic_DNA"/>
</dbReference>
<reference evidence="1 2" key="1">
    <citation type="submission" date="2024-08" db="EMBL/GenBank/DDBJ databases">
        <authorList>
            <person name="Cucini C."/>
            <person name="Frati F."/>
        </authorList>
    </citation>
    <scope>NUCLEOTIDE SEQUENCE [LARGE SCALE GENOMIC DNA]</scope>
</reference>
<sequence>MKKEMPVKGSKGCRCFVGSLLFSRTSALLLENLIAVQAVIKDLFEDGSQPCSLFSATFFSLFFCSCSSHSLVTLSSTKLSFSSACVLCTEEEKEAVFFEFLELLLVTTVATTSNISIHTS</sequence>
<accession>A0ABP1R9D3</accession>
<keyword evidence="2" id="KW-1185">Reference proteome</keyword>
<dbReference type="Proteomes" id="UP001642540">
    <property type="component" value="Unassembled WGS sequence"/>
</dbReference>
<protein>
    <submittedName>
        <fullName evidence="1">Uncharacterized protein</fullName>
    </submittedName>
</protein>
<gene>
    <name evidence="1" type="ORF">ODALV1_LOCUS20194</name>
</gene>